<dbReference type="InterPro" id="IPR036291">
    <property type="entry name" value="NAD(P)-bd_dom_sf"/>
</dbReference>
<dbReference type="Pfam" id="PF00106">
    <property type="entry name" value="adh_short"/>
    <property type="match status" value="1"/>
</dbReference>
<keyword evidence="1" id="KW-0560">Oxidoreductase</keyword>
<organism evidence="2 3">
    <name type="scientific">Pristionchus mayeri</name>
    <dbReference type="NCBI Taxonomy" id="1317129"/>
    <lineage>
        <taxon>Eukaryota</taxon>
        <taxon>Metazoa</taxon>
        <taxon>Ecdysozoa</taxon>
        <taxon>Nematoda</taxon>
        <taxon>Chromadorea</taxon>
        <taxon>Rhabditida</taxon>
        <taxon>Rhabditina</taxon>
        <taxon>Diplogasteromorpha</taxon>
        <taxon>Diplogasteroidea</taxon>
        <taxon>Neodiplogasteridae</taxon>
        <taxon>Pristionchus</taxon>
    </lineage>
</organism>
<dbReference type="PANTHER" id="PTHR43157">
    <property type="entry name" value="PHOSPHATIDYLINOSITOL-GLYCAN BIOSYNTHESIS CLASS F PROTEIN-RELATED"/>
    <property type="match status" value="1"/>
</dbReference>
<dbReference type="GO" id="GO:0016491">
    <property type="term" value="F:oxidoreductase activity"/>
    <property type="evidence" value="ECO:0007669"/>
    <property type="project" value="UniProtKB-KW"/>
</dbReference>
<evidence type="ECO:0000313" key="2">
    <source>
        <dbReference type="EMBL" id="GMR51021.1"/>
    </source>
</evidence>
<evidence type="ECO:0008006" key="4">
    <source>
        <dbReference type="Google" id="ProtNLM"/>
    </source>
</evidence>
<dbReference type="PRINTS" id="PR00081">
    <property type="entry name" value="GDHRDH"/>
</dbReference>
<feature type="non-terminal residue" evidence="2">
    <location>
        <position position="1"/>
    </location>
</feature>
<dbReference type="PANTHER" id="PTHR43157:SF31">
    <property type="entry name" value="PHOSPHATIDYLINOSITOL-GLYCAN BIOSYNTHESIS CLASS F PROTEIN"/>
    <property type="match status" value="1"/>
</dbReference>
<gene>
    <name evidence="2" type="ORF">PMAYCL1PPCAC_21216</name>
</gene>
<comment type="caution">
    <text evidence="2">The sequence shown here is derived from an EMBL/GenBank/DDBJ whole genome shotgun (WGS) entry which is preliminary data.</text>
</comment>
<keyword evidence="3" id="KW-1185">Reference proteome</keyword>
<dbReference type="EMBL" id="BTRK01000005">
    <property type="protein sequence ID" value="GMR51021.1"/>
    <property type="molecule type" value="Genomic_DNA"/>
</dbReference>
<dbReference type="SUPFAM" id="SSF51735">
    <property type="entry name" value="NAD(P)-binding Rossmann-fold domains"/>
    <property type="match status" value="1"/>
</dbReference>
<evidence type="ECO:0000256" key="1">
    <source>
        <dbReference type="ARBA" id="ARBA00023002"/>
    </source>
</evidence>
<sequence length="147" mass="15543">KVLEGLNLQGKTIAITGTTSGLGAVTSRSLALAGASVLCLNRNKSATEQQMPKLGSKRDDVDMIFIECDLSSIASVRAAAEKVIRTIDHIDVLILNAGIYQPTEPATLDGLEATFGVNHVGHFHLATLLLLLLEKSAPSRIVVIGLE</sequence>
<dbReference type="AlphaFoldDB" id="A0AAN5CUA2"/>
<evidence type="ECO:0000313" key="3">
    <source>
        <dbReference type="Proteomes" id="UP001328107"/>
    </source>
</evidence>
<dbReference type="InterPro" id="IPR002347">
    <property type="entry name" value="SDR_fam"/>
</dbReference>
<dbReference type="Proteomes" id="UP001328107">
    <property type="component" value="Unassembled WGS sequence"/>
</dbReference>
<feature type="non-terminal residue" evidence="2">
    <location>
        <position position="147"/>
    </location>
</feature>
<name>A0AAN5CUA2_9BILA</name>
<reference evidence="3" key="1">
    <citation type="submission" date="2022-10" db="EMBL/GenBank/DDBJ databases">
        <title>Genome assembly of Pristionchus species.</title>
        <authorList>
            <person name="Yoshida K."/>
            <person name="Sommer R.J."/>
        </authorList>
    </citation>
    <scope>NUCLEOTIDE SEQUENCE [LARGE SCALE GENOMIC DNA]</scope>
    <source>
        <strain evidence="3">RS5460</strain>
    </source>
</reference>
<dbReference type="Gene3D" id="3.40.50.720">
    <property type="entry name" value="NAD(P)-binding Rossmann-like Domain"/>
    <property type="match status" value="1"/>
</dbReference>
<protein>
    <recommendedName>
        <fullName evidence="4">Dehydrogenase</fullName>
    </recommendedName>
</protein>
<accession>A0AAN5CUA2</accession>
<proteinExistence type="predicted"/>